<dbReference type="RefSeq" id="WP_035553137.1">
    <property type="nucleotide sequence ID" value="NZ_AWFH01000034.1"/>
</dbReference>
<gene>
    <name evidence="7" type="primary">recO</name>
    <name evidence="9" type="ORF">DCG65_00185</name>
    <name evidence="10" type="ORF">HY36_06910</name>
</gene>
<dbReference type="eggNOG" id="COG1381">
    <property type="taxonomic scope" value="Bacteria"/>
</dbReference>
<dbReference type="SUPFAM" id="SSF50249">
    <property type="entry name" value="Nucleic acid-binding proteins"/>
    <property type="match status" value="1"/>
</dbReference>
<dbReference type="InterPro" id="IPR042242">
    <property type="entry name" value="RecO_C"/>
</dbReference>
<evidence type="ECO:0000313" key="10">
    <source>
        <dbReference type="EMBL" id="KCZ59854.1"/>
    </source>
</evidence>
<feature type="domain" description="DNA replication/recombination mediator RecO N-terminal" evidence="8">
    <location>
        <begin position="1"/>
        <end position="74"/>
    </location>
</feature>
<comment type="caution">
    <text evidence="10">The sequence shown here is derived from an EMBL/GenBank/DDBJ whole genome shotgun (WGS) entry which is preliminary data.</text>
</comment>
<evidence type="ECO:0000313" key="12">
    <source>
        <dbReference type="Proteomes" id="UP000259173"/>
    </source>
</evidence>
<dbReference type="GO" id="GO:0006310">
    <property type="term" value="P:DNA recombination"/>
    <property type="evidence" value="ECO:0007669"/>
    <property type="project" value="UniProtKB-UniRule"/>
</dbReference>
<reference evidence="10 11" key="1">
    <citation type="journal article" date="2014" name="Antonie Van Leeuwenhoek">
        <title>Hyphomonas beringensis sp. nov. and Hyphomonas chukchiensis sp. nov., isolated from surface seawater of the Bering Sea and Chukchi Sea.</title>
        <authorList>
            <person name="Li C."/>
            <person name="Lai Q."/>
            <person name="Li G."/>
            <person name="Dong C."/>
            <person name="Wang J."/>
            <person name="Liao Y."/>
            <person name="Shao Z."/>
        </authorList>
    </citation>
    <scope>NUCLEOTIDE SEQUENCE [LARGE SCALE GENOMIC DNA]</scope>
    <source>
        <strain evidence="10 11">22II1-22F38</strain>
    </source>
</reference>
<accession>A0A059DZX2</accession>
<comment type="function">
    <text evidence="7">Involved in DNA repair and RecF pathway recombination.</text>
</comment>
<evidence type="ECO:0000256" key="3">
    <source>
        <dbReference type="ARBA" id="ARBA00022763"/>
    </source>
</evidence>
<name>A0A059DZX2_9PROT</name>
<dbReference type="HAMAP" id="MF_00201">
    <property type="entry name" value="RecO"/>
    <property type="match status" value="1"/>
</dbReference>
<dbReference type="NCBIfam" id="TIGR00613">
    <property type="entry name" value="reco"/>
    <property type="match status" value="1"/>
</dbReference>
<evidence type="ECO:0000256" key="7">
    <source>
        <dbReference type="HAMAP-Rule" id="MF_00201"/>
    </source>
</evidence>
<dbReference type="GO" id="GO:0043590">
    <property type="term" value="C:bacterial nucleoid"/>
    <property type="evidence" value="ECO:0007669"/>
    <property type="project" value="TreeGrafter"/>
</dbReference>
<protein>
    <recommendedName>
        <fullName evidence="2 7">DNA repair protein RecO</fullName>
    </recommendedName>
    <alternativeName>
        <fullName evidence="6 7">Recombination protein O</fullName>
    </alternativeName>
</protein>
<organism evidence="10 11">
    <name type="scientific">Hyphomonas atlantica</name>
    <dbReference type="NCBI Taxonomy" id="1280948"/>
    <lineage>
        <taxon>Bacteria</taxon>
        <taxon>Pseudomonadati</taxon>
        <taxon>Pseudomonadota</taxon>
        <taxon>Alphaproteobacteria</taxon>
        <taxon>Hyphomonadales</taxon>
        <taxon>Hyphomonadaceae</taxon>
        <taxon>Hyphomonas</taxon>
    </lineage>
</organism>
<dbReference type="GO" id="GO:0006302">
    <property type="term" value="P:double-strand break repair"/>
    <property type="evidence" value="ECO:0007669"/>
    <property type="project" value="TreeGrafter"/>
</dbReference>
<keyword evidence="4 7" id="KW-0233">DNA recombination</keyword>
<dbReference type="OrthoDB" id="9804792at2"/>
<reference evidence="9 12" key="2">
    <citation type="journal article" date="2018" name="Nat. Biotechnol.">
        <title>A standardized bacterial taxonomy based on genome phylogeny substantially revises the tree of life.</title>
        <authorList>
            <person name="Parks D.H."/>
            <person name="Chuvochina M."/>
            <person name="Waite D.W."/>
            <person name="Rinke C."/>
            <person name="Skarshewski A."/>
            <person name="Chaumeil P.A."/>
            <person name="Hugenholtz P."/>
        </authorList>
    </citation>
    <scope>NUCLEOTIDE SEQUENCE [LARGE SCALE GENOMIC DNA]</scope>
    <source>
        <strain evidence="9">UBA8557</strain>
    </source>
</reference>
<evidence type="ECO:0000313" key="11">
    <source>
        <dbReference type="Proteomes" id="UP000024547"/>
    </source>
</evidence>
<dbReference type="InterPro" id="IPR012340">
    <property type="entry name" value="NA-bd_OB-fold"/>
</dbReference>
<dbReference type="Gene3D" id="2.40.50.140">
    <property type="entry name" value="Nucleic acid-binding proteins"/>
    <property type="match status" value="1"/>
</dbReference>
<dbReference type="Proteomes" id="UP000259173">
    <property type="component" value="Unassembled WGS sequence"/>
</dbReference>
<dbReference type="PATRIC" id="fig|1280948.3.peg.2478"/>
<dbReference type="STRING" id="1280948.HY36_06910"/>
<dbReference type="EMBL" id="AWFH01000034">
    <property type="protein sequence ID" value="KCZ59854.1"/>
    <property type="molecule type" value="Genomic_DNA"/>
</dbReference>
<dbReference type="PANTHER" id="PTHR33991">
    <property type="entry name" value="DNA REPAIR PROTEIN RECO"/>
    <property type="match status" value="1"/>
</dbReference>
<proteinExistence type="inferred from homology"/>
<evidence type="ECO:0000256" key="6">
    <source>
        <dbReference type="ARBA" id="ARBA00033409"/>
    </source>
</evidence>
<dbReference type="Pfam" id="PF11967">
    <property type="entry name" value="RecO_N"/>
    <property type="match status" value="1"/>
</dbReference>
<dbReference type="Pfam" id="PF02565">
    <property type="entry name" value="RecO_C"/>
    <property type="match status" value="1"/>
</dbReference>
<comment type="similarity">
    <text evidence="1 7">Belongs to the RecO family.</text>
</comment>
<dbReference type="Gene3D" id="1.20.1440.120">
    <property type="entry name" value="Recombination protein O, C-terminal domain"/>
    <property type="match status" value="1"/>
</dbReference>
<keyword evidence="3 7" id="KW-0227">DNA damage</keyword>
<dbReference type="EMBL" id="DMBR01000008">
    <property type="protein sequence ID" value="HAE92946.1"/>
    <property type="molecule type" value="Genomic_DNA"/>
</dbReference>
<evidence type="ECO:0000256" key="4">
    <source>
        <dbReference type="ARBA" id="ARBA00023172"/>
    </source>
</evidence>
<dbReference type="InterPro" id="IPR003717">
    <property type="entry name" value="RecO"/>
</dbReference>
<evidence type="ECO:0000259" key="8">
    <source>
        <dbReference type="Pfam" id="PF11967"/>
    </source>
</evidence>
<dbReference type="InterPro" id="IPR037278">
    <property type="entry name" value="ARFGAP/RecO"/>
</dbReference>
<evidence type="ECO:0000256" key="5">
    <source>
        <dbReference type="ARBA" id="ARBA00023204"/>
    </source>
</evidence>
<evidence type="ECO:0000256" key="2">
    <source>
        <dbReference type="ARBA" id="ARBA00021310"/>
    </source>
</evidence>
<dbReference type="AlphaFoldDB" id="A0A059DZX2"/>
<evidence type="ECO:0000313" key="9">
    <source>
        <dbReference type="EMBL" id="HAE92946.1"/>
    </source>
</evidence>
<dbReference type="SUPFAM" id="SSF57863">
    <property type="entry name" value="ArfGap/RecO-like zinc finger"/>
    <property type="match status" value="1"/>
</dbReference>
<dbReference type="Proteomes" id="UP000024547">
    <property type="component" value="Unassembled WGS sequence"/>
</dbReference>
<dbReference type="InterPro" id="IPR022572">
    <property type="entry name" value="DNA_rep/recomb_RecO_N"/>
</dbReference>
<keyword evidence="5 7" id="KW-0234">DNA repair</keyword>
<sequence length="245" mass="26516">MNWSDDGIILGGRRFGEGGLILDVLTRTRGRRSGLVYGGSSRKRRAQYEAGNSVSLSWTGRLEDSLGRFDVAEASRERAARVLDDPAALAAISAITAILRGGLDEGDAAGSALFDATELLLDQIEAREIWPALYVRWELGLLSALGFGLDLDECALSGANDGLTHVSPKTGRAVRGSEAEEYVDRLLRLPLFLTTPTAHVAPDDIADGLTLTGYFMEERLFGGLNRGMPPERTRLVGRILKSRQS</sequence>
<dbReference type="PANTHER" id="PTHR33991:SF1">
    <property type="entry name" value="DNA REPAIR PROTEIN RECO"/>
    <property type="match status" value="1"/>
</dbReference>
<keyword evidence="11" id="KW-1185">Reference proteome</keyword>
<evidence type="ECO:0000256" key="1">
    <source>
        <dbReference type="ARBA" id="ARBA00007452"/>
    </source>
</evidence>